<protein>
    <submittedName>
        <fullName evidence="9">FtsX-like permease family protein</fullName>
    </submittedName>
</protein>
<keyword evidence="5 7" id="KW-0472">Membrane</keyword>
<comment type="caution">
    <text evidence="9">The sequence shown here is derived from an EMBL/GenBank/DDBJ whole genome shotgun (WGS) entry which is preliminary data.</text>
</comment>
<evidence type="ECO:0000256" key="1">
    <source>
        <dbReference type="ARBA" id="ARBA00004651"/>
    </source>
</evidence>
<reference evidence="9 10" key="1">
    <citation type="submission" date="2021-06" db="EMBL/GenBank/DDBJ databases">
        <authorList>
            <person name="Sun Q."/>
            <person name="Li D."/>
        </authorList>
    </citation>
    <scope>NUCLEOTIDE SEQUENCE [LARGE SCALE GENOMIC DNA]</scope>
    <source>
        <strain evidence="9 10">N19</strain>
    </source>
</reference>
<dbReference type="PANTHER" id="PTHR30572:SF4">
    <property type="entry name" value="ABC TRANSPORTER PERMEASE YTRF"/>
    <property type="match status" value="1"/>
</dbReference>
<evidence type="ECO:0000256" key="2">
    <source>
        <dbReference type="ARBA" id="ARBA00022475"/>
    </source>
</evidence>
<keyword evidence="2" id="KW-1003">Cell membrane</keyword>
<dbReference type="InterPro" id="IPR003838">
    <property type="entry name" value="ABC3_permease_C"/>
</dbReference>
<evidence type="ECO:0000259" key="8">
    <source>
        <dbReference type="Pfam" id="PF02687"/>
    </source>
</evidence>
<proteinExistence type="inferred from homology"/>
<evidence type="ECO:0000256" key="6">
    <source>
        <dbReference type="ARBA" id="ARBA00038076"/>
    </source>
</evidence>
<evidence type="ECO:0000313" key="10">
    <source>
        <dbReference type="Proteomes" id="UP001196301"/>
    </source>
</evidence>
<accession>A0ABS6DTE1</accession>
<gene>
    <name evidence="9" type="ORF">KQI20_01445</name>
</gene>
<evidence type="ECO:0000256" key="3">
    <source>
        <dbReference type="ARBA" id="ARBA00022692"/>
    </source>
</evidence>
<keyword evidence="10" id="KW-1185">Reference proteome</keyword>
<dbReference type="Proteomes" id="UP001196301">
    <property type="component" value="Unassembled WGS sequence"/>
</dbReference>
<dbReference type="Pfam" id="PF02687">
    <property type="entry name" value="FtsX"/>
    <property type="match status" value="2"/>
</dbReference>
<feature type="transmembrane region" description="Helical" evidence="7">
    <location>
        <begin position="366"/>
        <end position="385"/>
    </location>
</feature>
<dbReference type="PANTHER" id="PTHR30572">
    <property type="entry name" value="MEMBRANE COMPONENT OF TRANSPORTER-RELATED"/>
    <property type="match status" value="1"/>
</dbReference>
<comment type="similarity">
    <text evidence="6">Belongs to the ABC-4 integral membrane protein family.</text>
</comment>
<feature type="transmembrane region" description="Helical" evidence="7">
    <location>
        <begin position="27"/>
        <end position="50"/>
    </location>
</feature>
<feature type="domain" description="ABC3 transporter permease C-terminal" evidence="8">
    <location>
        <begin position="271"/>
        <end position="398"/>
    </location>
</feature>
<feature type="transmembrane region" description="Helical" evidence="7">
    <location>
        <begin position="766"/>
        <end position="788"/>
    </location>
</feature>
<evidence type="ECO:0000313" key="9">
    <source>
        <dbReference type="EMBL" id="MBU5335092.1"/>
    </source>
</evidence>
<organism evidence="9 10">
    <name type="scientific">Intestinibacter bartlettii</name>
    <dbReference type="NCBI Taxonomy" id="261299"/>
    <lineage>
        <taxon>Bacteria</taxon>
        <taxon>Bacillati</taxon>
        <taxon>Bacillota</taxon>
        <taxon>Clostridia</taxon>
        <taxon>Peptostreptococcales</taxon>
        <taxon>Peptostreptococcaceae</taxon>
        <taxon>Intestinibacter</taxon>
    </lineage>
</organism>
<dbReference type="EMBL" id="JAHLOQ010000002">
    <property type="protein sequence ID" value="MBU5335092.1"/>
    <property type="molecule type" value="Genomic_DNA"/>
</dbReference>
<feature type="transmembrane region" description="Helical" evidence="7">
    <location>
        <begin position="266"/>
        <end position="292"/>
    </location>
</feature>
<name>A0ABS6DTE1_9FIRM</name>
<evidence type="ECO:0000256" key="7">
    <source>
        <dbReference type="SAM" id="Phobius"/>
    </source>
</evidence>
<keyword evidence="3 7" id="KW-0812">Transmembrane</keyword>
<keyword evidence="4 7" id="KW-1133">Transmembrane helix</keyword>
<feature type="transmembrane region" description="Helical" evidence="7">
    <location>
        <begin position="323"/>
        <end position="346"/>
    </location>
</feature>
<comment type="subcellular location">
    <subcellularLocation>
        <location evidence="1">Cell membrane</location>
        <topology evidence="1">Multi-pass membrane protein</topology>
    </subcellularLocation>
</comment>
<dbReference type="InterPro" id="IPR050250">
    <property type="entry name" value="Macrolide_Exporter_MacB"/>
</dbReference>
<sequence length="844" mass="95992">MKFENNNKQIIKKISKRSLKANKTRNIFVVIAIVLTTFMLACVFTLGISFNKNYKLMNLRDRGSTANAYLNNPTQKQISKIKDLDLTESIGEQITVGNVDSNKLKKHNQSIELQYIDKEAWNKQITPAVGDIKGNYPEKENEIMLSQSAINILGLKDVKPGYKITLNCNINKKIQMIEFVISGTYIDYSMIKRTGIDKLAYVSKNIAQKYDLSLEKNGMLSIDIKDMKKDDAPDMLKTNIHLDKGQEFTYLYETSNSETNAIMTSFVMVGVVSLFMILSGYLLIYNILYIAITKDIQFYGMLKTIGASPKQIKKIVKGQGLRLSIIGIPIGIILAIIVSFIIVPSVLEGFSSGSYYEDIMPTKAHFTPIVFIGTILFSLFTVWISSIKPAKIASKISPTEALNYTGRKIKKQKKNRKSTNGGKIYKMAWYNVFRDKKRAVLVFLSLFIGIVTFLSVNTFINSLSLDNYLSKYYPHDFDIVDMTQKSSDDIDKQVKKIENIDGVEEVNAIKFSKLQIDFNENVLKPSLENSYKLYGDPDTYKQELANYIKQIKSNHKKLTTMVAFIDEKTIEKINKSEGNKIDIKAFNDGKLALIDNFFYDRNTNYDFSKEKITLRNQKNNAESTLNVQMIQNGEKDVKFTGDNEVGIPYIYVSKSLVDKFDDNKMTDWITVDCKKEYSKLIKKRLDEMVGDNYIDAKMDASENFTQSKMMMNVVGGGVSLIFIFIGLLNFVNVMVTNVNTRLRELAIMESVGMTKKQIKKMLTFEGLYYALITLGMISTLGMGIIYVIAELTQNLADYAQFVFPTNQLIFLVVVILAVCAITPRIVYKYSTKKSVIDRLREIDK</sequence>
<evidence type="ECO:0000256" key="5">
    <source>
        <dbReference type="ARBA" id="ARBA00023136"/>
    </source>
</evidence>
<dbReference type="RefSeq" id="WP_216568254.1">
    <property type="nucleotide sequence ID" value="NZ_JAHLOQ010000002.1"/>
</dbReference>
<feature type="transmembrane region" description="Helical" evidence="7">
    <location>
        <begin position="713"/>
        <end position="735"/>
    </location>
</feature>
<feature type="transmembrane region" description="Helical" evidence="7">
    <location>
        <begin position="808"/>
        <end position="827"/>
    </location>
</feature>
<feature type="transmembrane region" description="Helical" evidence="7">
    <location>
        <begin position="439"/>
        <end position="460"/>
    </location>
</feature>
<evidence type="ECO:0000256" key="4">
    <source>
        <dbReference type="ARBA" id="ARBA00022989"/>
    </source>
</evidence>
<feature type="domain" description="ABC3 transporter permease C-terminal" evidence="8">
    <location>
        <begin position="718"/>
        <end position="834"/>
    </location>
</feature>